<organism evidence="2 3">
    <name type="scientific">Kiloniella laminariae</name>
    <dbReference type="NCBI Taxonomy" id="454162"/>
    <lineage>
        <taxon>Bacteria</taxon>
        <taxon>Pseudomonadati</taxon>
        <taxon>Pseudomonadota</taxon>
        <taxon>Alphaproteobacteria</taxon>
        <taxon>Rhodospirillales</taxon>
        <taxon>Kiloniellaceae</taxon>
        <taxon>Kiloniella</taxon>
    </lineage>
</organism>
<sequence>MFQAMRSVIIALALFGVSGVQVFADSSSPETPTYKGAVHIITEPIIMAVRSYSLSPTRNTSKTFGKVNGGDFYMGSFSKGTSQVKQLGDNLLMLVSIDEMTVNAHGQQQRSSPEMKISVELTPQGKVLEMDFAAPELSSAEFQQTKQLLGNAVKQSVATFPKEGVREGHRFENSIDLGIGIMKSVGKVLGKTEFRDREMLLVDFDESTASFNFEGKNIKGDITGYGLMDVATGAWSYSELLIDMLLEYEGEKTNLYVNQVTEILLE</sequence>
<keyword evidence="3" id="KW-1185">Reference proteome</keyword>
<evidence type="ECO:0000313" key="2">
    <source>
        <dbReference type="EMBL" id="MCZ4279446.1"/>
    </source>
</evidence>
<evidence type="ECO:0000256" key="1">
    <source>
        <dbReference type="SAM" id="SignalP"/>
    </source>
</evidence>
<evidence type="ECO:0008006" key="4">
    <source>
        <dbReference type="Google" id="ProtNLM"/>
    </source>
</evidence>
<dbReference type="EMBL" id="JAPWGY010000001">
    <property type="protein sequence ID" value="MCZ4279446.1"/>
    <property type="molecule type" value="Genomic_DNA"/>
</dbReference>
<reference evidence="2" key="1">
    <citation type="submission" date="2022-12" db="EMBL/GenBank/DDBJ databases">
        <title>Bacterial isolates from different developmental stages of Nematostella vectensis.</title>
        <authorList>
            <person name="Fraune S."/>
        </authorList>
    </citation>
    <scope>NUCLEOTIDE SEQUENCE</scope>
    <source>
        <strain evidence="2">G21630-S1</strain>
    </source>
</reference>
<dbReference type="Proteomes" id="UP001069802">
    <property type="component" value="Unassembled WGS sequence"/>
</dbReference>
<keyword evidence="1" id="KW-0732">Signal</keyword>
<comment type="caution">
    <text evidence="2">The sequence shown here is derived from an EMBL/GenBank/DDBJ whole genome shotgun (WGS) entry which is preliminary data.</text>
</comment>
<name>A0ABT4LEB8_9PROT</name>
<evidence type="ECO:0000313" key="3">
    <source>
        <dbReference type="Proteomes" id="UP001069802"/>
    </source>
</evidence>
<feature type="chain" id="PRO_5045092859" description="DUF4412 domain-containing protein" evidence="1">
    <location>
        <begin position="25"/>
        <end position="266"/>
    </location>
</feature>
<proteinExistence type="predicted"/>
<feature type="signal peptide" evidence="1">
    <location>
        <begin position="1"/>
        <end position="24"/>
    </location>
</feature>
<gene>
    <name evidence="2" type="ORF">O4H49_01570</name>
</gene>
<accession>A0ABT4LEB8</accession>
<protein>
    <recommendedName>
        <fullName evidence="4">DUF4412 domain-containing protein</fullName>
    </recommendedName>
</protein>